<sequence>MRWSWMFTIVLLYFVLLSKLSCFPSLKYSFTDFMKSNNLDRTRYTTMSNISYVYFGDTLNINCTLSAKFTGKGLNASHICFKWTDPSKPAGNVCVYDGSETHISSNITSQLVITNVTKTGKAVFYCYVEQCDKKCLVGESADFLVGISKDIRMQYKPHKVTNVTCTLLYLDEYVECYWHHPVPYNRELNNVTISCTLVIVDIINKSSSCSDLTFNGCRWGNVERNKKHILQINVTNRWPGDSATTVFEFIPLNEVKLSAPQNVKVNVLDKTDCYNITWTQNKVDRFSKFHIFYQGPGDNNWKAVATNVSQTFWKICEDLQPFTTYNFSVKSQSKYLSDGSIVTYTTPEKAPLTGPEAVNGSYITEECNEQDGQRNVTLYWRDLNKKHQNGEIKQYLVKYQDVTKSVPRGNYKITLRVSCSSPATVRLFAVNNAGPSENPTILSIAPYQFQVPLETKLSLSVELTNSTSVQIVWQSTHNNELLNFVVFWENTAENYRYQGPISWIRVPKHQYYMNIAINNSLQYNFGLAVSDESNQWTSPIAWTDCFYEPIPSTFPTLKEINVIPYDESAWITWEKIKCSKQNRIRIRGYILKYCSQNRCNISNEITAVTISPDESSYTITKLDPETLYMFALEVESHGINNSISEWKMFSTKSKFNSLTLTLIIIGITIVVLSLILIPIIICRLCLKSKEKISELIKDAACMQPIKERNKGVQESSIKVEESSGDNEDHLNIESKLLEVAVTNDDQSEHCENLPSDSRSLLLNPLEHKSEKSYPVYNGNLGISMMDIKKTETQPNAQDYLTIALV</sequence>
<evidence type="ECO:0000313" key="7">
    <source>
        <dbReference type="RefSeq" id="XP_055884765.1"/>
    </source>
</evidence>
<dbReference type="SMART" id="SM00060">
    <property type="entry name" value="FN3"/>
    <property type="match status" value="2"/>
</dbReference>
<evidence type="ECO:0000256" key="2">
    <source>
        <dbReference type="SAM" id="Phobius"/>
    </source>
</evidence>
<evidence type="ECO:0000313" key="6">
    <source>
        <dbReference type="Proteomes" id="UP001165740"/>
    </source>
</evidence>
<dbReference type="OrthoDB" id="6117382at2759"/>
<dbReference type="AlphaFoldDB" id="A0A9W3ABT9"/>
<organism evidence="6 8">
    <name type="scientific">Biomphalaria glabrata</name>
    <name type="common">Bloodfluke planorb</name>
    <name type="synonym">Freshwater snail</name>
    <dbReference type="NCBI Taxonomy" id="6526"/>
    <lineage>
        <taxon>Eukaryota</taxon>
        <taxon>Metazoa</taxon>
        <taxon>Spiralia</taxon>
        <taxon>Lophotrochozoa</taxon>
        <taxon>Mollusca</taxon>
        <taxon>Gastropoda</taxon>
        <taxon>Heterobranchia</taxon>
        <taxon>Euthyneura</taxon>
        <taxon>Panpulmonata</taxon>
        <taxon>Hygrophila</taxon>
        <taxon>Lymnaeoidea</taxon>
        <taxon>Planorbidae</taxon>
        <taxon>Biomphalaria</taxon>
    </lineage>
</organism>
<evidence type="ECO:0000313" key="8">
    <source>
        <dbReference type="RefSeq" id="XP_055884766.1"/>
    </source>
</evidence>
<dbReference type="Proteomes" id="UP001165740">
    <property type="component" value="Chromosome 5"/>
</dbReference>
<keyword evidence="3" id="KW-0732">Signal</keyword>
<keyword evidence="2" id="KW-1133">Transmembrane helix</keyword>
<dbReference type="RefSeq" id="XP_055884767.1">
    <property type="nucleotide sequence ID" value="XM_056028792.1"/>
</dbReference>
<evidence type="ECO:0000313" key="9">
    <source>
        <dbReference type="RefSeq" id="XP_055884767.1"/>
    </source>
</evidence>
<dbReference type="InterPro" id="IPR036116">
    <property type="entry name" value="FN3_sf"/>
</dbReference>
<evidence type="ECO:0000259" key="5">
    <source>
        <dbReference type="PROSITE" id="PS50853"/>
    </source>
</evidence>
<feature type="signal peptide" evidence="3">
    <location>
        <begin position="1"/>
        <end position="22"/>
    </location>
</feature>
<dbReference type="PANTHER" id="PTHR46708:SF2">
    <property type="entry name" value="FIBRONECTIN TYPE-III DOMAIN-CONTAINING PROTEIN"/>
    <property type="match status" value="1"/>
</dbReference>
<accession>A0A9W3ABT9</accession>
<dbReference type="RefSeq" id="XP_055884768.1">
    <property type="nucleotide sequence ID" value="XM_056028793.1"/>
</dbReference>
<dbReference type="PROSITE" id="PS50835">
    <property type="entry name" value="IG_LIKE"/>
    <property type="match status" value="1"/>
</dbReference>
<feature type="domain" description="Fibronectin type-III" evidence="5">
    <location>
        <begin position="259"/>
        <end position="349"/>
    </location>
</feature>
<dbReference type="GeneID" id="106065499"/>
<keyword evidence="1" id="KW-0677">Repeat</keyword>
<dbReference type="InterPro" id="IPR007110">
    <property type="entry name" value="Ig-like_dom"/>
</dbReference>
<keyword evidence="6" id="KW-1185">Reference proteome</keyword>
<dbReference type="InterPro" id="IPR003961">
    <property type="entry name" value="FN3_dom"/>
</dbReference>
<evidence type="ECO:0000313" key="10">
    <source>
        <dbReference type="RefSeq" id="XP_055884768.1"/>
    </source>
</evidence>
<dbReference type="InterPro" id="IPR013783">
    <property type="entry name" value="Ig-like_fold"/>
</dbReference>
<dbReference type="Gene3D" id="2.60.40.10">
    <property type="entry name" value="Immunoglobulins"/>
    <property type="match status" value="3"/>
</dbReference>
<proteinExistence type="predicted"/>
<keyword evidence="2" id="KW-0472">Membrane</keyword>
<feature type="transmembrane region" description="Helical" evidence="2">
    <location>
        <begin position="658"/>
        <end position="686"/>
    </location>
</feature>
<dbReference type="SUPFAM" id="SSF49265">
    <property type="entry name" value="Fibronectin type III"/>
    <property type="match status" value="2"/>
</dbReference>
<reference evidence="7 8" key="1">
    <citation type="submission" date="2025-04" db="UniProtKB">
        <authorList>
            <consortium name="RefSeq"/>
        </authorList>
    </citation>
    <scope>IDENTIFICATION</scope>
</reference>
<evidence type="ECO:0000256" key="3">
    <source>
        <dbReference type="SAM" id="SignalP"/>
    </source>
</evidence>
<feature type="domain" description="Fibronectin type-III" evidence="5">
    <location>
        <begin position="551"/>
        <end position="654"/>
    </location>
</feature>
<dbReference type="RefSeq" id="XP_055884766.1">
    <property type="nucleotide sequence ID" value="XM_056028791.1"/>
</dbReference>
<evidence type="ECO:0000256" key="1">
    <source>
        <dbReference type="ARBA" id="ARBA00022737"/>
    </source>
</evidence>
<gene>
    <name evidence="7 8 9 10" type="primary">LOC106065499</name>
</gene>
<name>A0A9W3ABT9_BIOGL</name>
<dbReference type="InterPro" id="IPR050991">
    <property type="entry name" value="ECM_Regulatory_Proteins"/>
</dbReference>
<dbReference type="PROSITE" id="PS50853">
    <property type="entry name" value="FN3"/>
    <property type="match status" value="2"/>
</dbReference>
<evidence type="ECO:0000259" key="4">
    <source>
        <dbReference type="PROSITE" id="PS50835"/>
    </source>
</evidence>
<dbReference type="OMA" id="YTHQISK"/>
<keyword evidence="2" id="KW-0812">Transmembrane</keyword>
<protein>
    <submittedName>
        <fullName evidence="7 8">Uncharacterized protein LOC106065499 isoform X1</fullName>
    </submittedName>
</protein>
<feature type="domain" description="Ig-like" evidence="4">
    <location>
        <begin position="24"/>
        <end position="130"/>
    </location>
</feature>
<dbReference type="RefSeq" id="XP_055884765.1">
    <property type="nucleotide sequence ID" value="XM_056028790.1"/>
</dbReference>
<dbReference type="CDD" id="cd00063">
    <property type="entry name" value="FN3"/>
    <property type="match status" value="2"/>
</dbReference>
<dbReference type="PANTHER" id="PTHR46708">
    <property type="entry name" value="TENASCIN"/>
    <property type="match status" value="1"/>
</dbReference>
<feature type="chain" id="PRO_5044702799" evidence="3">
    <location>
        <begin position="23"/>
        <end position="805"/>
    </location>
</feature>